<dbReference type="InterPro" id="IPR054790">
    <property type="entry name" value="MurU"/>
</dbReference>
<feature type="domain" description="Nucleotidyl transferase" evidence="3">
    <location>
        <begin position="3"/>
        <end position="118"/>
    </location>
</feature>
<dbReference type="Proteomes" id="UP001359886">
    <property type="component" value="Unassembled WGS sequence"/>
</dbReference>
<dbReference type="Gene3D" id="3.90.550.10">
    <property type="entry name" value="Spore Coat Polysaccharide Biosynthesis Protein SpsA, Chain A"/>
    <property type="match status" value="1"/>
</dbReference>
<dbReference type="NCBIfam" id="NF045761">
    <property type="entry name" value="NAMPUrTaseMurU"/>
    <property type="match status" value="1"/>
</dbReference>
<dbReference type="InterPro" id="IPR029044">
    <property type="entry name" value="Nucleotide-diphossugar_trans"/>
</dbReference>
<evidence type="ECO:0000256" key="2">
    <source>
        <dbReference type="ARBA" id="ARBA00022695"/>
    </source>
</evidence>
<evidence type="ECO:0000313" key="5">
    <source>
        <dbReference type="Proteomes" id="UP001359886"/>
    </source>
</evidence>
<protein>
    <submittedName>
        <fullName evidence="4">Nucleotidyltransferase family protein</fullName>
    </submittedName>
</protein>
<dbReference type="GO" id="GO:0016779">
    <property type="term" value="F:nucleotidyltransferase activity"/>
    <property type="evidence" value="ECO:0007669"/>
    <property type="project" value="UniProtKB-KW"/>
</dbReference>
<dbReference type="InterPro" id="IPR005835">
    <property type="entry name" value="NTP_transferase_dom"/>
</dbReference>
<evidence type="ECO:0000313" key="4">
    <source>
        <dbReference type="EMBL" id="MEJ8569782.1"/>
    </source>
</evidence>
<organism evidence="4 5">
    <name type="scientific">Elongatibacter sediminis</name>
    <dbReference type="NCBI Taxonomy" id="3119006"/>
    <lineage>
        <taxon>Bacteria</taxon>
        <taxon>Pseudomonadati</taxon>
        <taxon>Pseudomonadota</taxon>
        <taxon>Gammaproteobacteria</taxon>
        <taxon>Chromatiales</taxon>
        <taxon>Wenzhouxiangellaceae</taxon>
        <taxon>Elongatibacter</taxon>
    </lineage>
</organism>
<keyword evidence="5" id="KW-1185">Reference proteome</keyword>
<dbReference type="EMBL" id="JAZHOG010000019">
    <property type="protein sequence ID" value="MEJ8569782.1"/>
    <property type="molecule type" value="Genomic_DNA"/>
</dbReference>
<evidence type="ECO:0000256" key="1">
    <source>
        <dbReference type="ARBA" id="ARBA00022679"/>
    </source>
</evidence>
<dbReference type="AlphaFoldDB" id="A0AAW9RHX8"/>
<reference evidence="4 5" key="1">
    <citation type="submission" date="2024-02" db="EMBL/GenBank/DDBJ databases">
        <title>A novel Wenzhouxiangellaceae bacterium, isolated from coastal sediments.</title>
        <authorList>
            <person name="Du Z.-J."/>
            <person name="Ye Y.-Q."/>
            <person name="Zhang X.-Y."/>
        </authorList>
    </citation>
    <scope>NUCLEOTIDE SEQUENCE [LARGE SCALE GENOMIC DNA]</scope>
    <source>
        <strain evidence="4 5">CH-27</strain>
    </source>
</reference>
<dbReference type="SUPFAM" id="SSF53448">
    <property type="entry name" value="Nucleotide-diphospho-sugar transferases"/>
    <property type="match status" value="1"/>
</dbReference>
<keyword evidence="1" id="KW-0808">Transferase</keyword>
<dbReference type="CDD" id="cd06422">
    <property type="entry name" value="NTP_transferase_like_1"/>
    <property type="match status" value="1"/>
</dbReference>
<keyword evidence="2" id="KW-0548">Nucleotidyltransferase</keyword>
<dbReference type="PANTHER" id="PTHR43584">
    <property type="entry name" value="NUCLEOTIDYL TRANSFERASE"/>
    <property type="match status" value="1"/>
</dbReference>
<accession>A0AAW9RHX8</accession>
<proteinExistence type="predicted"/>
<dbReference type="Pfam" id="PF00483">
    <property type="entry name" value="NTP_transferase"/>
    <property type="match status" value="1"/>
</dbReference>
<comment type="caution">
    <text evidence="4">The sequence shown here is derived from an EMBL/GenBank/DDBJ whole genome shotgun (WGS) entry which is preliminary data.</text>
</comment>
<sequence length="227" mass="24639">MRAMILAAGRGERLRPLTDRTPKPLIEVAGKPLIEWHIERLAQAGFREIVINHGYLGEQLPRVLGDGSRWGLGIHFSEEPPDALETGGGIFQALPQLGGGPFLVVNSDLWTDYPLARLRAIKCDQAHLVLVPNPPHNPDGDFALQGARVRNAGSPCLTFSGIAVYHPRLFAGCEPGRFPIVPLLRHAIDTHLVTGECYRGTWLDVGSPERLEAVRAEATAKPSGTSA</sequence>
<dbReference type="RefSeq" id="WP_354697109.1">
    <property type="nucleotide sequence ID" value="NZ_JAZHOG010000019.1"/>
</dbReference>
<dbReference type="InterPro" id="IPR050065">
    <property type="entry name" value="GlmU-like"/>
</dbReference>
<gene>
    <name evidence="4" type="ORF">V3330_19290</name>
</gene>
<dbReference type="PANTHER" id="PTHR43584:SF8">
    <property type="entry name" value="N-ACETYLMURAMATE ALPHA-1-PHOSPHATE URIDYLYLTRANSFERASE"/>
    <property type="match status" value="1"/>
</dbReference>
<name>A0AAW9RHX8_9GAMM</name>
<evidence type="ECO:0000259" key="3">
    <source>
        <dbReference type="Pfam" id="PF00483"/>
    </source>
</evidence>